<dbReference type="STRING" id="155865.SAMN05216515_10467"/>
<dbReference type="SMART" id="SM00072">
    <property type="entry name" value="GuKc"/>
    <property type="match status" value="1"/>
</dbReference>
<comment type="catalytic activity">
    <reaction evidence="12 13">
        <text>GMP + ATP = GDP + ADP</text>
        <dbReference type="Rhea" id="RHEA:20780"/>
        <dbReference type="ChEBI" id="CHEBI:30616"/>
        <dbReference type="ChEBI" id="CHEBI:58115"/>
        <dbReference type="ChEBI" id="CHEBI:58189"/>
        <dbReference type="ChEBI" id="CHEBI:456216"/>
        <dbReference type="EC" id="2.7.4.8"/>
    </reaction>
</comment>
<organism evidence="15 16">
    <name type="scientific">Eubacterium pyruvativorans</name>
    <dbReference type="NCBI Taxonomy" id="155865"/>
    <lineage>
        <taxon>Bacteria</taxon>
        <taxon>Bacillati</taxon>
        <taxon>Bacillota</taxon>
        <taxon>Clostridia</taxon>
        <taxon>Eubacteriales</taxon>
        <taxon>Eubacteriaceae</taxon>
        <taxon>Eubacterium</taxon>
    </lineage>
</organism>
<dbReference type="InterPro" id="IPR008144">
    <property type="entry name" value="Guanylate_kin-like_dom"/>
</dbReference>
<dbReference type="GO" id="GO:0005524">
    <property type="term" value="F:ATP binding"/>
    <property type="evidence" value="ECO:0007669"/>
    <property type="project" value="UniProtKB-UniRule"/>
</dbReference>
<dbReference type="InterPro" id="IPR027417">
    <property type="entry name" value="P-loop_NTPase"/>
</dbReference>
<evidence type="ECO:0000256" key="12">
    <source>
        <dbReference type="ARBA" id="ARBA00048594"/>
    </source>
</evidence>
<dbReference type="EMBL" id="FPBT01000004">
    <property type="protein sequence ID" value="SFU41853.1"/>
    <property type="molecule type" value="Genomic_DNA"/>
</dbReference>
<dbReference type="PANTHER" id="PTHR23117:SF13">
    <property type="entry name" value="GUANYLATE KINASE"/>
    <property type="match status" value="1"/>
</dbReference>
<dbReference type="GO" id="GO:0005829">
    <property type="term" value="C:cytosol"/>
    <property type="evidence" value="ECO:0007669"/>
    <property type="project" value="TreeGrafter"/>
</dbReference>
<evidence type="ECO:0000256" key="4">
    <source>
        <dbReference type="ARBA" id="ARBA00012961"/>
    </source>
</evidence>
<dbReference type="Gene3D" id="3.30.63.10">
    <property type="entry name" value="Guanylate Kinase phosphate binding domain"/>
    <property type="match status" value="1"/>
</dbReference>
<dbReference type="SUPFAM" id="SSF52540">
    <property type="entry name" value="P-loop containing nucleoside triphosphate hydrolases"/>
    <property type="match status" value="1"/>
</dbReference>
<dbReference type="PROSITE" id="PS50052">
    <property type="entry name" value="GUANYLATE_KINASE_2"/>
    <property type="match status" value="1"/>
</dbReference>
<dbReference type="AlphaFoldDB" id="A0A1I7G096"/>
<sequence length="207" mass="23142">MQKQNGKLFVISGPSGAGKGTIVNAVMDQADPSGTALSISMTTREPRPGEEDGVNYFFVTKEEFRRQIEAGGFLEYAEVYDHYYGTPKSKVMEKLNQGKDVILEIDIQGALNVKKAFPEGVLIFILPPSMEVLRSRLTGRGTDAPEVIERRLSKTRGELAFIDRYDYGVVNDDLKEAVETVRAIMRAEHARVDENLHTLIREKYGEA</sequence>
<evidence type="ECO:0000256" key="9">
    <source>
        <dbReference type="ARBA" id="ARBA00022777"/>
    </source>
</evidence>
<evidence type="ECO:0000256" key="7">
    <source>
        <dbReference type="ARBA" id="ARBA00022679"/>
    </source>
</evidence>
<evidence type="ECO:0000256" key="3">
    <source>
        <dbReference type="ARBA" id="ARBA00005790"/>
    </source>
</evidence>
<dbReference type="Pfam" id="PF00625">
    <property type="entry name" value="Guanylate_kin"/>
    <property type="match status" value="1"/>
</dbReference>
<keyword evidence="16" id="KW-1185">Reference proteome</keyword>
<dbReference type="PANTHER" id="PTHR23117">
    <property type="entry name" value="GUANYLATE KINASE-RELATED"/>
    <property type="match status" value="1"/>
</dbReference>
<feature type="domain" description="Guanylate kinase-like" evidence="14">
    <location>
        <begin position="6"/>
        <end position="186"/>
    </location>
</feature>
<accession>A0A1I7G096</accession>
<dbReference type="NCBIfam" id="TIGR03263">
    <property type="entry name" value="guanyl_kin"/>
    <property type="match status" value="1"/>
</dbReference>
<comment type="subcellular location">
    <subcellularLocation>
        <location evidence="2 13">Cytoplasm</location>
    </subcellularLocation>
</comment>
<reference evidence="15 16" key="1">
    <citation type="submission" date="2016-10" db="EMBL/GenBank/DDBJ databases">
        <authorList>
            <person name="de Groot N.N."/>
        </authorList>
    </citation>
    <scope>NUCLEOTIDE SEQUENCE [LARGE SCALE GENOMIC DNA]</scope>
    <source>
        <strain evidence="15 16">KHGC13</strain>
    </source>
</reference>
<evidence type="ECO:0000256" key="1">
    <source>
        <dbReference type="ARBA" id="ARBA00003531"/>
    </source>
</evidence>
<dbReference type="CDD" id="cd00071">
    <property type="entry name" value="GMPK"/>
    <property type="match status" value="1"/>
</dbReference>
<name>A0A1I7G096_9FIRM</name>
<proteinExistence type="inferred from homology"/>
<evidence type="ECO:0000313" key="16">
    <source>
        <dbReference type="Proteomes" id="UP000198817"/>
    </source>
</evidence>
<evidence type="ECO:0000256" key="13">
    <source>
        <dbReference type="HAMAP-Rule" id="MF_00328"/>
    </source>
</evidence>
<evidence type="ECO:0000256" key="6">
    <source>
        <dbReference type="ARBA" id="ARBA00022490"/>
    </source>
</evidence>
<dbReference type="InterPro" id="IPR020590">
    <property type="entry name" value="Guanylate_kinase_CS"/>
</dbReference>
<evidence type="ECO:0000256" key="10">
    <source>
        <dbReference type="ARBA" id="ARBA00022840"/>
    </source>
</evidence>
<dbReference type="Proteomes" id="UP000198817">
    <property type="component" value="Unassembled WGS sequence"/>
</dbReference>
<gene>
    <name evidence="13" type="primary">gmk</name>
    <name evidence="15" type="ORF">SAMN05216508_10464</name>
</gene>
<dbReference type="GO" id="GO:0004385">
    <property type="term" value="F:GMP kinase activity"/>
    <property type="evidence" value="ECO:0007669"/>
    <property type="project" value="UniProtKB-UniRule"/>
</dbReference>
<dbReference type="EC" id="2.7.4.8" evidence="4 13"/>
<dbReference type="PROSITE" id="PS00856">
    <property type="entry name" value="GUANYLATE_KINASE_1"/>
    <property type="match status" value="1"/>
</dbReference>
<comment type="similarity">
    <text evidence="3 13">Belongs to the guanylate kinase family.</text>
</comment>
<dbReference type="FunFam" id="3.40.50.300:FF:000855">
    <property type="entry name" value="Guanylate kinase"/>
    <property type="match status" value="1"/>
</dbReference>
<keyword evidence="7 13" id="KW-0808">Transferase</keyword>
<evidence type="ECO:0000256" key="8">
    <source>
        <dbReference type="ARBA" id="ARBA00022741"/>
    </source>
</evidence>
<evidence type="ECO:0000256" key="5">
    <source>
        <dbReference type="ARBA" id="ARBA00016296"/>
    </source>
</evidence>
<dbReference type="FunFam" id="3.30.63.10:FF:000005">
    <property type="entry name" value="Guanylate kinase"/>
    <property type="match status" value="1"/>
</dbReference>
<evidence type="ECO:0000256" key="11">
    <source>
        <dbReference type="ARBA" id="ARBA00030128"/>
    </source>
</evidence>
<comment type="function">
    <text evidence="1 13">Essential for recycling GMP and indirectly, cGMP.</text>
</comment>
<protein>
    <recommendedName>
        <fullName evidence="5 13">Guanylate kinase</fullName>
        <ecNumber evidence="4 13">2.7.4.8</ecNumber>
    </recommendedName>
    <alternativeName>
        <fullName evidence="11 13">GMP kinase</fullName>
    </alternativeName>
</protein>
<keyword evidence="9 13" id="KW-0418">Kinase</keyword>
<keyword evidence="6 13" id="KW-0963">Cytoplasm</keyword>
<dbReference type="Gene3D" id="3.40.50.300">
    <property type="entry name" value="P-loop containing nucleotide triphosphate hydrolases"/>
    <property type="match status" value="1"/>
</dbReference>
<feature type="binding site" evidence="13">
    <location>
        <begin position="13"/>
        <end position="20"/>
    </location>
    <ligand>
        <name>ATP</name>
        <dbReference type="ChEBI" id="CHEBI:30616"/>
    </ligand>
</feature>
<evidence type="ECO:0000259" key="14">
    <source>
        <dbReference type="PROSITE" id="PS50052"/>
    </source>
</evidence>
<dbReference type="HAMAP" id="MF_00328">
    <property type="entry name" value="Guanylate_kinase"/>
    <property type="match status" value="1"/>
</dbReference>
<dbReference type="InterPro" id="IPR008145">
    <property type="entry name" value="GK/Ca_channel_bsu"/>
</dbReference>
<evidence type="ECO:0000256" key="2">
    <source>
        <dbReference type="ARBA" id="ARBA00004496"/>
    </source>
</evidence>
<keyword evidence="8 13" id="KW-0547">Nucleotide-binding</keyword>
<evidence type="ECO:0000313" key="15">
    <source>
        <dbReference type="EMBL" id="SFU41853.1"/>
    </source>
</evidence>
<keyword evidence="10 13" id="KW-0067">ATP-binding</keyword>
<dbReference type="RefSeq" id="WP_090470475.1">
    <property type="nucleotide sequence ID" value="NZ_FOWF01000004.1"/>
</dbReference>
<dbReference type="InterPro" id="IPR017665">
    <property type="entry name" value="Guanylate_kinase"/>
</dbReference>
<dbReference type="OrthoDB" id="9808150at2"/>